<dbReference type="Proteomes" id="UP001642464">
    <property type="component" value="Unassembled WGS sequence"/>
</dbReference>
<dbReference type="PIRSF" id="PIRSF000654">
    <property type="entry name" value="Integrin-linked_kinase"/>
    <property type="match status" value="1"/>
</dbReference>
<dbReference type="PROSITE" id="PS50011">
    <property type="entry name" value="PROTEIN_KINASE_DOM"/>
    <property type="match status" value="1"/>
</dbReference>
<name>A0ABP0M8S8_9DINO</name>
<evidence type="ECO:0000313" key="1">
    <source>
        <dbReference type="EMBL" id="CAK9047905.1"/>
    </source>
</evidence>
<dbReference type="Gene3D" id="1.25.40.20">
    <property type="entry name" value="Ankyrin repeat-containing domain"/>
    <property type="match status" value="1"/>
</dbReference>
<dbReference type="InterPro" id="IPR008271">
    <property type="entry name" value="Ser/Thr_kinase_AS"/>
</dbReference>
<dbReference type="InterPro" id="IPR002110">
    <property type="entry name" value="Ankyrin_rpt"/>
</dbReference>
<dbReference type="SUPFAM" id="SSF56112">
    <property type="entry name" value="Protein kinase-like (PK-like)"/>
    <property type="match status" value="1"/>
</dbReference>
<dbReference type="InterPro" id="IPR036770">
    <property type="entry name" value="Ankyrin_rpt-contain_sf"/>
</dbReference>
<dbReference type="InterPro" id="IPR011009">
    <property type="entry name" value="Kinase-like_dom_sf"/>
</dbReference>
<dbReference type="Pfam" id="PF00069">
    <property type="entry name" value="Pkinase"/>
    <property type="match status" value="1"/>
</dbReference>
<dbReference type="SUPFAM" id="SSF48403">
    <property type="entry name" value="Ankyrin repeat"/>
    <property type="match status" value="1"/>
</dbReference>
<keyword evidence="1" id="KW-0808">Transferase</keyword>
<reference evidence="1 2" key="1">
    <citation type="submission" date="2024-02" db="EMBL/GenBank/DDBJ databases">
        <authorList>
            <person name="Chen Y."/>
            <person name="Shah S."/>
            <person name="Dougan E. K."/>
            <person name="Thang M."/>
            <person name="Chan C."/>
        </authorList>
    </citation>
    <scope>NUCLEOTIDE SEQUENCE [LARGE SCALE GENOMIC DNA]</scope>
</reference>
<dbReference type="GO" id="GO:0007229">
    <property type="term" value="P:integrin-mediated signaling pathway"/>
    <property type="evidence" value="ECO:0007669"/>
    <property type="project" value="UniProtKB-KW"/>
</dbReference>
<organism evidence="1 2">
    <name type="scientific">Durusdinium trenchii</name>
    <dbReference type="NCBI Taxonomy" id="1381693"/>
    <lineage>
        <taxon>Eukaryota</taxon>
        <taxon>Sar</taxon>
        <taxon>Alveolata</taxon>
        <taxon>Dinophyceae</taxon>
        <taxon>Suessiales</taxon>
        <taxon>Symbiodiniaceae</taxon>
        <taxon>Durusdinium</taxon>
    </lineage>
</organism>
<dbReference type="Pfam" id="PF12796">
    <property type="entry name" value="Ank_2"/>
    <property type="match status" value="1"/>
</dbReference>
<dbReference type="Gene3D" id="3.30.200.20">
    <property type="entry name" value="Phosphorylase Kinase, domain 1"/>
    <property type="match status" value="1"/>
</dbReference>
<dbReference type="PANTHER" id="PTHR44329:SF140">
    <property type="entry name" value="INACTIVE PROTEIN TYROSINE KINASE PTKL"/>
    <property type="match status" value="1"/>
</dbReference>
<proteinExistence type="predicted"/>
<evidence type="ECO:0000313" key="2">
    <source>
        <dbReference type="Proteomes" id="UP001642464"/>
    </source>
</evidence>
<gene>
    <name evidence="1" type="ORF">SCF082_LOCUS26772</name>
</gene>
<dbReference type="InterPro" id="IPR000719">
    <property type="entry name" value="Prot_kinase_dom"/>
</dbReference>
<comment type="caution">
    <text evidence="1">The sequence shown here is derived from an EMBL/GenBank/DDBJ whole genome shotgun (WGS) entry which is preliminary data.</text>
</comment>
<keyword evidence="1" id="KW-0401">Integrin</keyword>
<dbReference type="PANTHER" id="PTHR44329">
    <property type="entry name" value="SERINE/THREONINE-PROTEIN KINASE TNNI3K-RELATED"/>
    <property type="match status" value="1"/>
</dbReference>
<dbReference type="InterPro" id="IPR051681">
    <property type="entry name" value="Ser/Thr_Kinases-Pseudokinases"/>
</dbReference>
<protein>
    <submittedName>
        <fullName evidence="1">Integrin-linked protein kinase 1 (Ankyrin protein kinase 1)</fullName>
    </submittedName>
</protein>
<dbReference type="GO" id="GO:0016301">
    <property type="term" value="F:kinase activity"/>
    <property type="evidence" value="ECO:0007669"/>
    <property type="project" value="UniProtKB-KW"/>
</dbReference>
<dbReference type="SMART" id="SM00220">
    <property type="entry name" value="S_TKc"/>
    <property type="match status" value="1"/>
</dbReference>
<keyword evidence="1" id="KW-0418">Kinase</keyword>
<dbReference type="EMBL" id="CAXAMM010020446">
    <property type="protein sequence ID" value="CAK9047905.1"/>
    <property type="molecule type" value="Genomic_DNA"/>
</dbReference>
<sequence length="508" mass="57084">MENRDNPLPILLGAKKNPDLDVLTKVSDQDFSEKLLLSASAAGDAAHAQRLLLQKANVDSKDHGGRTALHLASGGTARGAEEVVKILLGQRALANAVDHVGMTPLDMAMLVQNWGIKKLLEQNGVELQPILKRKAQESSWLLKASELKLRREIGHTLKSVVHLADWHGTKVVVKCIKMKRRVIMNKMKRSKSFDLSLASELHELDDVPVEKEDCSPEEAEIEHMCSEELLREIELLSSLRHPDLVLFLGACLENDMPVMFVTEYMPEGDLEHYLYKMRDERQVPHYAPPLWRTIEWSMAVARALAFLHKFPVIHRDLKPLNLLLTKTLEIKVTDFGTSKLMAKAARDSEDGSVDNDLKHSTKGETQMTLGVGTYNYMAPEVVRTKKYDEKVDIYALALIMFYLSSGKRPFYHLFVRGQGPAELLERFAHGEDPRPDARQCHRRLRGLIERGWAVKASERPSAKELLEDLEEKKNLTLGRPGEHGAVISGRSPKGGPTMTHSGSALFLR</sequence>
<dbReference type="PROSITE" id="PS00108">
    <property type="entry name" value="PROTEIN_KINASE_ST"/>
    <property type="match status" value="1"/>
</dbReference>
<accession>A0ABP0M8S8</accession>
<dbReference type="Gene3D" id="1.10.510.10">
    <property type="entry name" value="Transferase(Phosphotransferase) domain 1"/>
    <property type="match status" value="1"/>
</dbReference>
<keyword evidence="2" id="KW-1185">Reference proteome</keyword>